<keyword evidence="1" id="KW-0963">Cytoplasm</keyword>
<dbReference type="GeneID" id="106160850"/>
<dbReference type="STRING" id="7574.A0A1S3I481"/>
<feature type="compositionally biased region" description="Basic and acidic residues" evidence="9">
    <location>
        <begin position="170"/>
        <end position="193"/>
    </location>
</feature>
<keyword evidence="6" id="KW-0378">Hydrolase</keyword>
<dbReference type="PANTHER" id="PTHR14742">
    <property type="entry name" value="RIBONUCLEASE P SUBUNIT P21"/>
    <property type="match status" value="1"/>
</dbReference>
<evidence type="ECO:0000256" key="6">
    <source>
        <dbReference type="ARBA" id="ARBA00022801"/>
    </source>
</evidence>
<proteinExistence type="inferred from homology"/>
<dbReference type="Proteomes" id="UP000085678">
    <property type="component" value="Unplaced"/>
</dbReference>
<dbReference type="OMA" id="KDECTHT"/>
<dbReference type="PANTHER" id="PTHR14742:SF0">
    <property type="entry name" value="RIBONUCLEASE P PROTEIN SUBUNIT P21"/>
    <property type="match status" value="1"/>
</dbReference>
<dbReference type="RefSeq" id="XP_013393070.1">
    <property type="nucleotide sequence ID" value="XM_013537616.1"/>
</dbReference>
<dbReference type="HAMAP" id="MF_00757">
    <property type="entry name" value="RNase_P_4"/>
    <property type="match status" value="1"/>
</dbReference>
<evidence type="ECO:0000256" key="9">
    <source>
        <dbReference type="SAM" id="MobiDB-lite"/>
    </source>
</evidence>
<dbReference type="GO" id="GO:0004519">
    <property type="term" value="F:endonuclease activity"/>
    <property type="evidence" value="ECO:0007669"/>
    <property type="project" value="UniProtKB-KW"/>
</dbReference>
<dbReference type="GO" id="GO:0005655">
    <property type="term" value="C:nucleolar ribonuclease P complex"/>
    <property type="evidence" value="ECO:0007669"/>
    <property type="project" value="TreeGrafter"/>
</dbReference>
<dbReference type="KEGG" id="lak:106160850"/>
<dbReference type="GO" id="GO:0046872">
    <property type="term" value="F:metal ion binding"/>
    <property type="evidence" value="ECO:0007669"/>
    <property type="project" value="UniProtKB-KW"/>
</dbReference>
<evidence type="ECO:0000313" key="11">
    <source>
        <dbReference type="RefSeq" id="XP_013393070.1"/>
    </source>
</evidence>
<keyword evidence="10" id="KW-1185">Reference proteome</keyword>
<evidence type="ECO:0000256" key="3">
    <source>
        <dbReference type="ARBA" id="ARBA00022722"/>
    </source>
</evidence>
<keyword evidence="5" id="KW-0255">Endonuclease</keyword>
<keyword evidence="3" id="KW-0540">Nuclease</keyword>
<keyword evidence="2" id="KW-0819">tRNA processing</keyword>
<keyword evidence="4" id="KW-0479">Metal-binding</keyword>
<comment type="similarity">
    <text evidence="8">Belongs to the eukaryotic/archaeal RNase P protein component 4 family.</text>
</comment>
<evidence type="ECO:0000256" key="4">
    <source>
        <dbReference type="ARBA" id="ARBA00022723"/>
    </source>
</evidence>
<dbReference type="InParanoid" id="A0A1S3I481"/>
<organism evidence="10 11">
    <name type="scientific">Lingula anatina</name>
    <name type="common">Brachiopod</name>
    <name type="synonym">Lingula unguis</name>
    <dbReference type="NCBI Taxonomy" id="7574"/>
    <lineage>
        <taxon>Eukaryota</taxon>
        <taxon>Metazoa</taxon>
        <taxon>Spiralia</taxon>
        <taxon>Lophotrochozoa</taxon>
        <taxon>Brachiopoda</taxon>
        <taxon>Linguliformea</taxon>
        <taxon>Lingulata</taxon>
        <taxon>Lingulida</taxon>
        <taxon>Linguloidea</taxon>
        <taxon>Lingulidae</taxon>
        <taxon>Lingula</taxon>
    </lineage>
</organism>
<sequence>MGQDKKGGSLPNKDAFQRMNFLYQAAHHALASNPDNVEMVRFYTHSLKNIAKRKVLRLDPSLKRTMCKRCSMLLVPGVSATVRVRGKGLKRVIVKCVECKLLKRFPLKEGYKLWCEQPEAWIDQDSAKTPQERTFTARPGQEPAKKLQEEKLVQAQGPIETQTLLPQLDETNKRQNDTNRDGENGRTNVERGQGDVGES</sequence>
<keyword evidence="7" id="KW-0862">Zinc</keyword>
<evidence type="ECO:0000256" key="2">
    <source>
        <dbReference type="ARBA" id="ARBA00022694"/>
    </source>
</evidence>
<accession>A0A1S3I481</accession>
<dbReference type="InterPro" id="IPR016432">
    <property type="entry name" value="RNP4"/>
</dbReference>
<evidence type="ECO:0000256" key="7">
    <source>
        <dbReference type="ARBA" id="ARBA00022833"/>
    </source>
</evidence>
<evidence type="ECO:0000256" key="5">
    <source>
        <dbReference type="ARBA" id="ARBA00022759"/>
    </source>
</evidence>
<dbReference type="Pfam" id="PF04032">
    <property type="entry name" value="Rpr2"/>
    <property type="match status" value="1"/>
</dbReference>
<name>A0A1S3I481_LINAN</name>
<dbReference type="GO" id="GO:0001682">
    <property type="term" value="P:tRNA 5'-leader removal"/>
    <property type="evidence" value="ECO:0007669"/>
    <property type="project" value="InterPro"/>
</dbReference>
<protein>
    <submittedName>
        <fullName evidence="11">Ribonuclease P protein subunit p21 isoform X1</fullName>
    </submittedName>
</protein>
<gene>
    <name evidence="11" type="primary">LOC106160850</name>
</gene>
<evidence type="ECO:0000256" key="8">
    <source>
        <dbReference type="ARBA" id="ARBA00038402"/>
    </source>
</evidence>
<feature type="region of interest" description="Disordered" evidence="9">
    <location>
        <begin position="155"/>
        <end position="199"/>
    </location>
</feature>
<dbReference type="Gene3D" id="6.20.50.20">
    <property type="match status" value="1"/>
</dbReference>
<dbReference type="AlphaFoldDB" id="A0A1S3I481"/>
<dbReference type="OrthoDB" id="128536at2759"/>
<dbReference type="InterPro" id="IPR007175">
    <property type="entry name" value="Rpr2/Snm1/Rpp21"/>
</dbReference>
<evidence type="ECO:0000313" key="10">
    <source>
        <dbReference type="Proteomes" id="UP000085678"/>
    </source>
</evidence>
<evidence type="ECO:0000256" key="1">
    <source>
        <dbReference type="ARBA" id="ARBA00022490"/>
    </source>
</evidence>
<reference evidence="11" key="1">
    <citation type="submission" date="2025-08" db="UniProtKB">
        <authorList>
            <consortium name="RefSeq"/>
        </authorList>
    </citation>
    <scope>IDENTIFICATION</scope>
    <source>
        <tissue evidence="11">Gonads</tissue>
    </source>
</reference>
<dbReference type="GO" id="GO:0016787">
    <property type="term" value="F:hydrolase activity"/>
    <property type="evidence" value="ECO:0007669"/>
    <property type="project" value="UniProtKB-KW"/>
</dbReference>